<protein>
    <recommendedName>
        <fullName evidence="4">MFS transporter</fullName>
    </recommendedName>
</protein>
<keyword evidence="1" id="KW-1133">Transmembrane helix</keyword>
<evidence type="ECO:0000313" key="3">
    <source>
        <dbReference type="Proteomes" id="UP000675554"/>
    </source>
</evidence>
<evidence type="ECO:0000313" key="2">
    <source>
        <dbReference type="EMBL" id="MBR7676292.1"/>
    </source>
</evidence>
<feature type="transmembrane region" description="Helical" evidence="1">
    <location>
        <begin position="144"/>
        <end position="162"/>
    </location>
</feature>
<name>A0A8T4IYP8_9ACTN</name>
<comment type="caution">
    <text evidence="2">The sequence shown here is derived from an EMBL/GenBank/DDBJ whole genome shotgun (WGS) entry which is preliminary data.</text>
</comment>
<evidence type="ECO:0008006" key="4">
    <source>
        <dbReference type="Google" id="ProtNLM"/>
    </source>
</evidence>
<dbReference type="SUPFAM" id="SSF103473">
    <property type="entry name" value="MFS general substrate transporter"/>
    <property type="match status" value="1"/>
</dbReference>
<evidence type="ECO:0000256" key="1">
    <source>
        <dbReference type="SAM" id="Phobius"/>
    </source>
</evidence>
<dbReference type="EMBL" id="JAGSMN010000631">
    <property type="protein sequence ID" value="MBR7676292.1"/>
    <property type="molecule type" value="Genomic_DNA"/>
</dbReference>
<feature type="transmembrane region" description="Helical" evidence="1">
    <location>
        <begin position="43"/>
        <end position="64"/>
    </location>
</feature>
<feature type="transmembrane region" description="Helical" evidence="1">
    <location>
        <begin position="76"/>
        <end position="95"/>
    </location>
</feature>
<feature type="transmembrane region" description="Helical" evidence="1">
    <location>
        <begin position="101"/>
        <end position="123"/>
    </location>
</feature>
<dbReference type="InterPro" id="IPR036259">
    <property type="entry name" value="MFS_trans_sf"/>
</dbReference>
<dbReference type="Proteomes" id="UP000675554">
    <property type="component" value="Unassembled WGS sequence"/>
</dbReference>
<sequence length="391" mass="41100">MRRLLTPSQGLLGIAIALALQNSAMNLVTVFVPLLLLQNGAGFAEVCLFYIFYNSVGLLLDWPVARWVRSRGARPALIAGFMFSGLHLVLLRVFTLTHAPTAILGAALALAGANTCVWTAQHLHLARALDLNRRGKDLVLMDTMVRVTNLLAPAAGALMAVLGGDGLLLGAAAALTLLAVVPVWRLDRAQLAHTPESGPQAPERPDAVPLRDMAASAGFAVHNSINVTAWPLYLAVVYQGFAEVGGLSSAAAVVSFLVVMLAGGRLDRGRSSRVLLEGTLLCGAFHAARVFADGPVAIAGVTAGSRAAASYQRIAWGGIYYGHAQRLGFRYVVRLELSDDAGGLLVWLVLLAGWLASGSQHIALVLVFLLGALGALCVLAITKDPAGSRRK</sequence>
<keyword evidence="1" id="KW-0812">Transmembrane</keyword>
<gene>
    <name evidence="2" type="ORF">KDA82_25435</name>
</gene>
<feature type="transmembrane region" description="Helical" evidence="1">
    <location>
        <begin position="337"/>
        <end position="356"/>
    </location>
</feature>
<accession>A0A8T4IYP8</accession>
<dbReference type="Gene3D" id="1.20.1250.20">
    <property type="entry name" value="MFS general substrate transporter like domains"/>
    <property type="match status" value="1"/>
</dbReference>
<keyword evidence="1" id="KW-0472">Membrane</keyword>
<feature type="transmembrane region" description="Helical" evidence="1">
    <location>
        <begin position="362"/>
        <end position="381"/>
    </location>
</feature>
<organism evidence="2 3">
    <name type="scientific">Streptomyces daliensis</name>
    <dbReference type="NCBI Taxonomy" id="299421"/>
    <lineage>
        <taxon>Bacteria</taxon>
        <taxon>Bacillati</taxon>
        <taxon>Actinomycetota</taxon>
        <taxon>Actinomycetes</taxon>
        <taxon>Kitasatosporales</taxon>
        <taxon>Streptomycetaceae</taxon>
        <taxon>Streptomyces</taxon>
    </lineage>
</organism>
<keyword evidence="3" id="KW-1185">Reference proteome</keyword>
<feature type="transmembrane region" description="Helical" evidence="1">
    <location>
        <begin position="244"/>
        <end position="263"/>
    </location>
</feature>
<dbReference type="AlphaFoldDB" id="A0A8T4IYP8"/>
<reference evidence="2" key="1">
    <citation type="submission" date="2021-04" db="EMBL/GenBank/DDBJ databases">
        <title>Sequencing of actinobacteria type strains.</title>
        <authorList>
            <person name="Nguyen G.-S."/>
            <person name="Wentzel A."/>
        </authorList>
    </citation>
    <scope>NUCLEOTIDE SEQUENCE</scope>
    <source>
        <strain evidence="2">DSM 42095</strain>
    </source>
</reference>
<proteinExistence type="predicted"/>